<evidence type="ECO:0000313" key="2">
    <source>
        <dbReference type="Proteomes" id="UP000829476"/>
    </source>
</evidence>
<proteinExistence type="predicted"/>
<organism evidence="1 2">
    <name type="scientific">Zhouia spongiae</name>
    <dbReference type="NCBI Taxonomy" id="2202721"/>
    <lineage>
        <taxon>Bacteria</taxon>
        <taxon>Pseudomonadati</taxon>
        <taxon>Bacteroidota</taxon>
        <taxon>Flavobacteriia</taxon>
        <taxon>Flavobacteriales</taxon>
        <taxon>Flavobacteriaceae</taxon>
        <taxon>Zhouia</taxon>
    </lineage>
</organism>
<dbReference type="EMBL" id="CP094326">
    <property type="protein sequence ID" value="UNY97933.1"/>
    <property type="molecule type" value="Genomic_DNA"/>
</dbReference>
<evidence type="ECO:0000313" key="1">
    <source>
        <dbReference type="EMBL" id="UNY97933.1"/>
    </source>
</evidence>
<reference evidence="1 2" key="1">
    <citation type="journal article" date="2018" name="Int. J. Syst. Evol. Microbiol.">
        <title>Zhouia spongiae sp. nov., isolated from a marine sponge.</title>
        <authorList>
            <person name="Zhuang L."/>
            <person name="Lin B."/>
            <person name="Qin F."/>
            <person name="Luo L."/>
        </authorList>
    </citation>
    <scope>NUCLEOTIDE SEQUENCE [LARGE SCALE GENOMIC DNA]</scope>
    <source>
        <strain evidence="1 2">HN-Y44</strain>
    </source>
</reference>
<dbReference type="RefSeq" id="WP_242936344.1">
    <property type="nucleotide sequence ID" value="NZ_CP094326.1"/>
</dbReference>
<keyword evidence="2" id="KW-1185">Reference proteome</keyword>
<name>A0ABY3YK23_9FLAO</name>
<sequence>MIANLLPTKFFRQRIKPEFNCGDIVNIHFSNAVIKAHIKRINNDVCVFKRVKLDDEGELMHDVKEYIVKIKEVQIEPASLF</sequence>
<gene>
    <name evidence="1" type="ORF">MQE36_12655</name>
</gene>
<accession>A0ABY3YK23</accession>
<protein>
    <submittedName>
        <fullName evidence="1">Uncharacterized protein</fullName>
    </submittedName>
</protein>
<dbReference type="Proteomes" id="UP000829476">
    <property type="component" value="Chromosome"/>
</dbReference>